<dbReference type="GO" id="GO:0009977">
    <property type="term" value="F:proton motive force dependent protein transmembrane transporter activity"/>
    <property type="evidence" value="ECO:0007669"/>
    <property type="project" value="TreeGrafter"/>
</dbReference>
<dbReference type="RefSeq" id="WP_115612588.1">
    <property type="nucleotide sequence ID" value="NZ_JBHLZC010000001.1"/>
</dbReference>
<evidence type="ECO:0000313" key="6">
    <source>
        <dbReference type="EMBL" id="SUX25616.1"/>
    </source>
</evidence>
<protein>
    <recommendedName>
        <fullName evidence="5">Sec-independent protein translocase protein TatC</fullName>
    </recommendedName>
</protein>
<dbReference type="AlphaFoldDB" id="A0A381EF74"/>
<feature type="transmembrane region" description="Helical" evidence="5">
    <location>
        <begin position="82"/>
        <end position="103"/>
    </location>
</feature>
<evidence type="ECO:0000256" key="4">
    <source>
        <dbReference type="ARBA" id="ARBA00023136"/>
    </source>
</evidence>
<dbReference type="HAMAP" id="MF_00902">
    <property type="entry name" value="TatC"/>
    <property type="match status" value="1"/>
</dbReference>
<dbReference type="PANTHER" id="PTHR30371:SF0">
    <property type="entry name" value="SEC-INDEPENDENT PROTEIN TRANSLOCASE PROTEIN TATC, CHLOROPLASTIC-RELATED"/>
    <property type="match status" value="1"/>
</dbReference>
<comment type="similarity">
    <text evidence="5">Belongs to the TatC family.</text>
</comment>
<keyword evidence="3 5" id="KW-1133">Transmembrane helix</keyword>
<keyword evidence="2 5" id="KW-0812">Transmembrane</keyword>
<dbReference type="OrthoDB" id="9777044at2"/>
<dbReference type="Pfam" id="PF00902">
    <property type="entry name" value="TatC"/>
    <property type="match status" value="1"/>
</dbReference>
<dbReference type="GO" id="GO:0033281">
    <property type="term" value="C:TAT protein transport complex"/>
    <property type="evidence" value="ECO:0007669"/>
    <property type="project" value="UniProtKB-UniRule"/>
</dbReference>
<dbReference type="InterPro" id="IPR002033">
    <property type="entry name" value="TatC"/>
</dbReference>
<comment type="caution">
    <text evidence="5">Lacks conserved residue(s) required for the propagation of feature annotation.</text>
</comment>
<dbReference type="NCBIfam" id="TIGR00945">
    <property type="entry name" value="tatC"/>
    <property type="match status" value="1"/>
</dbReference>
<keyword evidence="5" id="KW-0813">Transport</keyword>
<gene>
    <name evidence="5 6" type="primary">tatC</name>
    <name evidence="6" type="ORF">NCTC13294_02523</name>
</gene>
<keyword evidence="5" id="KW-0811">Translocation</keyword>
<keyword evidence="7" id="KW-1185">Reference proteome</keyword>
<keyword evidence="5" id="KW-1003">Cell membrane</keyword>
<proteinExistence type="inferred from homology"/>
<dbReference type="PANTHER" id="PTHR30371">
    <property type="entry name" value="SEC-INDEPENDENT PROTEIN TRANSLOCASE PROTEIN TATC"/>
    <property type="match status" value="1"/>
</dbReference>
<keyword evidence="4 5" id="KW-0472">Membrane</keyword>
<dbReference type="GO" id="GO:0065002">
    <property type="term" value="P:intracellular protein transmembrane transport"/>
    <property type="evidence" value="ECO:0007669"/>
    <property type="project" value="TreeGrafter"/>
</dbReference>
<evidence type="ECO:0000256" key="3">
    <source>
        <dbReference type="ARBA" id="ARBA00022989"/>
    </source>
</evidence>
<feature type="transmembrane region" description="Helical" evidence="5">
    <location>
        <begin position="202"/>
        <end position="218"/>
    </location>
</feature>
<comment type="subunit">
    <text evidence="5">The Tat system comprises two distinct complexes: a TatABC complex, containing multiple copies of TatA, TatB and TatC subunits, and a separate TatA complex, containing only TatA subunits. Substrates initially bind to the TatABC complex, which probably triggers association of the separate TatA complex to form the active translocon.</text>
</comment>
<accession>A0A381EF74</accession>
<feature type="transmembrane region" description="Helical" evidence="5">
    <location>
        <begin position="124"/>
        <end position="148"/>
    </location>
</feature>
<evidence type="ECO:0000256" key="5">
    <source>
        <dbReference type="HAMAP-Rule" id="MF_00902"/>
    </source>
</evidence>
<sequence>MTDHDTPPQSDDKEMPIVEHLIELRTRLLRIIYAVAGVFVLLLPFRNRVYETFALPVLGSLLPGQSMLAYDGIDIFLTPVKVCLFLACLLTIPWILYQIWAFVAPGMYRHEKRLVRPILISSTLLFYTGVLFAYFIILPILFSFLAGIELKGVEYKPDITQYMSLSLTMFIAFGAAFEVPVATVICLMLGIVRPETLAKKRAYVILATFTIGMLLTPPDAISQTLLAVPMLLLFEAGLYIGKRLLAAREADNPPPPATRP</sequence>
<keyword evidence="5" id="KW-0653">Protein transport</keyword>
<organism evidence="6 7">
    <name type="scientific">Cardiobacterium valvarum</name>
    <dbReference type="NCBI Taxonomy" id="194702"/>
    <lineage>
        <taxon>Bacteria</taxon>
        <taxon>Pseudomonadati</taxon>
        <taxon>Pseudomonadota</taxon>
        <taxon>Gammaproteobacteria</taxon>
        <taxon>Cardiobacteriales</taxon>
        <taxon>Cardiobacteriaceae</taxon>
        <taxon>Cardiobacterium</taxon>
    </lineage>
</organism>
<dbReference type="EMBL" id="UFUW01000001">
    <property type="protein sequence ID" value="SUX25616.1"/>
    <property type="molecule type" value="Genomic_DNA"/>
</dbReference>
<evidence type="ECO:0000256" key="2">
    <source>
        <dbReference type="ARBA" id="ARBA00022692"/>
    </source>
</evidence>
<feature type="transmembrane region" description="Helical" evidence="5">
    <location>
        <begin position="28"/>
        <end position="45"/>
    </location>
</feature>
<comment type="subcellular location">
    <subcellularLocation>
        <location evidence="5">Cell membrane</location>
        <topology evidence="5">Multi-pass membrane protein</topology>
    </subcellularLocation>
    <subcellularLocation>
        <location evidence="1">Membrane</location>
        <topology evidence="1">Multi-pass membrane protein</topology>
    </subcellularLocation>
</comment>
<dbReference type="PRINTS" id="PR01840">
    <property type="entry name" value="TATCFAMILY"/>
</dbReference>
<reference evidence="6 7" key="1">
    <citation type="submission" date="2018-06" db="EMBL/GenBank/DDBJ databases">
        <authorList>
            <consortium name="Pathogen Informatics"/>
            <person name="Doyle S."/>
        </authorList>
    </citation>
    <scope>NUCLEOTIDE SEQUENCE [LARGE SCALE GENOMIC DNA]</scope>
    <source>
        <strain evidence="6 7">NCTC13294</strain>
    </source>
</reference>
<name>A0A381EF74_9GAMM</name>
<dbReference type="Proteomes" id="UP000254572">
    <property type="component" value="Unassembled WGS sequence"/>
</dbReference>
<dbReference type="GO" id="GO:0043953">
    <property type="term" value="P:protein transport by the Tat complex"/>
    <property type="evidence" value="ECO:0007669"/>
    <property type="project" value="UniProtKB-UniRule"/>
</dbReference>
<evidence type="ECO:0000313" key="7">
    <source>
        <dbReference type="Proteomes" id="UP000254572"/>
    </source>
</evidence>
<evidence type="ECO:0000256" key="1">
    <source>
        <dbReference type="ARBA" id="ARBA00004141"/>
    </source>
</evidence>
<comment type="function">
    <text evidence="5">Part of the twin-arginine translocation (Tat) system that transports large folded proteins containing a characteristic twin-arginine motif in their signal peptide across membranes. Together with TatB, TatC is part of a receptor directly interacting with Tat signal peptides.</text>
</comment>
<feature type="transmembrane region" description="Helical" evidence="5">
    <location>
        <begin position="168"/>
        <end position="190"/>
    </location>
</feature>